<keyword evidence="1" id="KW-0472">Membrane</keyword>
<reference evidence="2 3" key="1">
    <citation type="journal article" date="2017" name="BMC Genomics">
        <title>Comparative genomic and phylogenomic analyses of the Bifidobacteriaceae family.</title>
        <authorList>
            <person name="Lugli G.A."/>
            <person name="Milani C."/>
            <person name="Turroni F."/>
            <person name="Duranti S."/>
            <person name="Mancabelli L."/>
            <person name="Mangifesta M."/>
            <person name="Ferrario C."/>
            <person name="Modesto M."/>
            <person name="Mattarelli P."/>
            <person name="Jiri K."/>
            <person name="van Sinderen D."/>
            <person name="Ventura M."/>
        </authorList>
    </citation>
    <scope>NUCLEOTIDE SEQUENCE [LARGE SCALE GENOMIC DNA]</scope>
    <source>
        <strain evidence="2 3">DSM 24742</strain>
    </source>
</reference>
<gene>
    <name evidence="2" type="ORF">PSRA_0831</name>
</gene>
<evidence type="ECO:0000313" key="3">
    <source>
        <dbReference type="Proteomes" id="UP000216725"/>
    </source>
</evidence>
<dbReference type="EMBL" id="MWWR01000006">
    <property type="protein sequence ID" value="OZG51751.1"/>
    <property type="molecule type" value="Genomic_DNA"/>
</dbReference>
<dbReference type="OrthoDB" id="4330189at2"/>
<comment type="caution">
    <text evidence="2">The sequence shown here is derived from an EMBL/GenBank/DDBJ whole genome shotgun (WGS) entry which is preliminary data.</text>
</comment>
<accession>A0A261EY20</accession>
<proteinExistence type="predicted"/>
<feature type="transmembrane region" description="Helical" evidence="1">
    <location>
        <begin position="94"/>
        <end position="115"/>
    </location>
</feature>
<evidence type="ECO:0008006" key="4">
    <source>
        <dbReference type="Google" id="ProtNLM"/>
    </source>
</evidence>
<dbReference type="RefSeq" id="WP_094660660.1">
    <property type="nucleotide sequence ID" value="NZ_MWWR01000006.1"/>
</dbReference>
<feature type="transmembrane region" description="Helical" evidence="1">
    <location>
        <begin position="121"/>
        <end position="141"/>
    </location>
</feature>
<evidence type="ECO:0000256" key="1">
    <source>
        <dbReference type="SAM" id="Phobius"/>
    </source>
</evidence>
<protein>
    <recommendedName>
        <fullName evidence="4">Helix-turn-helix domain-containing protein</fullName>
    </recommendedName>
</protein>
<dbReference type="InterPro" id="IPR009061">
    <property type="entry name" value="DNA-bd_dom_put_sf"/>
</dbReference>
<name>A0A261EY20_9BIFI</name>
<dbReference type="SUPFAM" id="SSF46955">
    <property type="entry name" value="Putative DNA-binding domain"/>
    <property type="match status" value="1"/>
</dbReference>
<evidence type="ECO:0000313" key="2">
    <source>
        <dbReference type="EMBL" id="OZG51751.1"/>
    </source>
</evidence>
<organism evidence="2 3">
    <name type="scientific">Pseudoscardovia radai</name>
    <dbReference type="NCBI Taxonomy" id="987066"/>
    <lineage>
        <taxon>Bacteria</taxon>
        <taxon>Bacillati</taxon>
        <taxon>Actinomycetota</taxon>
        <taxon>Actinomycetes</taxon>
        <taxon>Bifidobacteriales</taxon>
        <taxon>Bifidobacteriaceae</taxon>
        <taxon>Pseudoscardovia</taxon>
    </lineage>
</organism>
<keyword evidence="1" id="KW-0812">Transmembrane</keyword>
<dbReference type="Proteomes" id="UP000216725">
    <property type="component" value="Unassembled WGS sequence"/>
</dbReference>
<keyword evidence="1" id="KW-1133">Transmembrane helix</keyword>
<dbReference type="AlphaFoldDB" id="A0A261EY20"/>
<sequence length="162" mass="18448">MTRASKDAKPRLEDLISETEAAQYLGVTRQTLRHWRTNGRGANHEDGPRYWKFLDRIGYTISDLEEWIAANMQERRHTMPGDCRRQRGSVAFRLLQGLMAVLLVFAASTLLWWGYDHLEGWPWVGCLTVSVTLMLAAIGIGTDSLETPEPRHEAKRGKEPGQ</sequence>
<keyword evidence="3" id="KW-1185">Reference proteome</keyword>